<dbReference type="EMBL" id="CP030104">
    <property type="protein sequence ID" value="AWX44285.1"/>
    <property type="molecule type" value="Genomic_DNA"/>
</dbReference>
<dbReference type="OrthoDB" id="9947605at2"/>
<proteinExistence type="predicted"/>
<dbReference type="KEGG" id="spon:HME9304_01285"/>
<evidence type="ECO:0000313" key="2">
    <source>
        <dbReference type="Proteomes" id="UP000248536"/>
    </source>
</evidence>
<reference evidence="1 2" key="1">
    <citation type="submission" date="2018-06" db="EMBL/GenBank/DDBJ databases">
        <title>Spongiibacterium sp. HME9304 Genome sequencing and assembly.</title>
        <authorList>
            <person name="Kang H."/>
            <person name="Kim H."/>
            <person name="Joh K."/>
        </authorList>
    </citation>
    <scope>NUCLEOTIDE SEQUENCE [LARGE SCALE GENOMIC DNA]</scope>
    <source>
        <strain evidence="1 2">HME9304</strain>
    </source>
</reference>
<keyword evidence="2" id="KW-1185">Reference proteome</keyword>
<dbReference type="AlphaFoldDB" id="A0A2Z4LR02"/>
<organism evidence="1 2">
    <name type="scientific">Flagellimonas maritima</name>
    <dbReference type="NCBI Taxonomy" id="1383885"/>
    <lineage>
        <taxon>Bacteria</taxon>
        <taxon>Pseudomonadati</taxon>
        <taxon>Bacteroidota</taxon>
        <taxon>Flavobacteriia</taxon>
        <taxon>Flavobacteriales</taxon>
        <taxon>Flavobacteriaceae</taxon>
        <taxon>Flagellimonas</taxon>
    </lineage>
</organism>
<accession>A0A2Z4LR02</accession>
<dbReference type="RefSeq" id="WP_112377772.1">
    <property type="nucleotide sequence ID" value="NZ_CP030104.1"/>
</dbReference>
<gene>
    <name evidence="1" type="ORF">HME9304_01285</name>
</gene>
<name>A0A2Z4LR02_9FLAO</name>
<evidence type="ECO:0000313" key="1">
    <source>
        <dbReference type="EMBL" id="AWX44285.1"/>
    </source>
</evidence>
<dbReference type="Proteomes" id="UP000248536">
    <property type="component" value="Chromosome"/>
</dbReference>
<sequence length="80" mass="8877">MIKKLALPIIGDGGKVVKPVEISIVKVPAGTKVRKSVARPQDWPGQKHQPEGSIQFEIRENQAIPKSWFKPMGNVSDYLN</sequence>
<protein>
    <submittedName>
        <fullName evidence="1">Uncharacterized protein</fullName>
    </submittedName>
</protein>